<gene>
    <name evidence="1" type="ORF">CP963_03040</name>
</gene>
<comment type="caution">
    <text evidence="1">The sequence shown here is derived from an EMBL/GenBank/DDBJ whole genome shotgun (WGS) entry which is preliminary data.</text>
</comment>
<dbReference type="AlphaFoldDB" id="A0A6M8NKS4"/>
<evidence type="ECO:0000313" key="2">
    <source>
        <dbReference type="Proteomes" id="UP000290378"/>
    </source>
</evidence>
<dbReference type="Proteomes" id="UP000290378">
    <property type="component" value="Unassembled WGS sequence"/>
</dbReference>
<dbReference type="RefSeq" id="WP_129012821.1">
    <property type="nucleotide sequence ID" value="NZ_CBCSEI010000001.1"/>
</dbReference>
<organism evidence="1 2">
    <name type="scientific">Arcobacter cloacae</name>
    <dbReference type="NCBI Taxonomy" id="1054034"/>
    <lineage>
        <taxon>Bacteria</taxon>
        <taxon>Pseudomonadati</taxon>
        <taxon>Campylobacterota</taxon>
        <taxon>Epsilonproteobacteria</taxon>
        <taxon>Campylobacterales</taxon>
        <taxon>Arcobacteraceae</taxon>
        <taxon>Arcobacter</taxon>
    </lineage>
</organism>
<keyword evidence="2" id="KW-1185">Reference proteome</keyword>
<protein>
    <submittedName>
        <fullName evidence="1">Uncharacterized protein</fullName>
    </submittedName>
</protein>
<dbReference type="EMBL" id="NXII01000003">
    <property type="protein sequence ID" value="RXI42493.1"/>
    <property type="molecule type" value="Genomic_DNA"/>
</dbReference>
<sequence>MARQKHKIKEIEEVLQYAEQNGWIIEVHNKSKSHAWGVMKCKNNDSNCWTGIYCSTSIWSTPKNSENHAKQLKRIIDKCIYKEDK</sequence>
<proteinExistence type="predicted"/>
<accession>A0A6M8NKS4</accession>
<reference evidence="1 2" key="1">
    <citation type="submission" date="2017-09" db="EMBL/GenBank/DDBJ databases">
        <title>Genomics of the genus Arcobacter.</title>
        <authorList>
            <person name="Perez-Cataluna A."/>
            <person name="Figueras M.J."/>
            <person name="Salas-Masso N."/>
        </authorList>
    </citation>
    <scope>NUCLEOTIDE SEQUENCE [LARGE SCALE GENOMIC DNA]</scope>
    <source>
        <strain evidence="1 2">CECT 7834</strain>
    </source>
</reference>
<name>A0A6M8NKS4_9BACT</name>
<evidence type="ECO:0000313" key="1">
    <source>
        <dbReference type="EMBL" id="RXI42493.1"/>
    </source>
</evidence>